<organism evidence="2">
    <name type="scientific">Corynebacterium glutamicum (strain R)</name>
    <dbReference type="NCBI Taxonomy" id="340322"/>
    <lineage>
        <taxon>Bacteria</taxon>
        <taxon>Bacillati</taxon>
        <taxon>Actinomycetota</taxon>
        <taxon>Actinomycetes</taxon>
        <taxon>Mycobacteriales</taxon>
        <taxon>Corynebacteriaceae</taxon>
        <taxon>Corynebacterium</taxon>
    </lineage>
</organism>
<evidence type="ECO:0000256" key="1">
    <source>
        <dbReference type="SAM" id="MobiDB-lite"/>
    </source>
</evidence>
<dbReference type="KEGG" id="cgt:cgR_5054"/>
<dbReference type="Proteomes" id="UP000006698">
    <property type="component" value="Chromosome"/>
</dbReference>
<evidence type="ECO:0000313" key="2">
    <source>
        <dbReference type="EMBL" id="BAF55699.1"/>
    </source>
</evidence>
<feature type="region of interest" description="Disordered" evidence="1">
    <location>
        <begin position="1"/>
        <end position="49"/>
    </location>
</feature>
<name>A0AB72VDU2_CORGB</name>
<dbReference type="EMBL" id="AP009044">
    <property type="protein sequence ID" value="BAF55699.1"/>
    <property type="molecule type" value="Genomic_DNA"/>
</dbReference>
<feature type="compositionally biased region" description="Low complexity" evidence="1">
    <location>
        <begin position="21"/>
        <end position="33"/>
    </location>
</feature>
<protein>
    <submittedName>
        <fullName evidence="2">Uncharacterized protein</fullName>
    </submittedName>
</protein>
<accession>A0AB72VDU2</accession>
<proteinExistence type="predicted"/>
<reference evidence="2" key="1">
    <citation type="journal article" date="2007" name="Microbiology">
        <title>Comparative analysis of the Corynebacterium glutamicum group and complete genome sequence of strain R.</title>
        <authorList>
            <person name="Yukawa H."/>
            <person name="Omumasaba C.A."/>
            <person name="Nonaka H."/>
            <person name="Kos P."/>
            <person name="Okai N."/>
            <person name="Suzuki N."/>
            <person name="Suda M."/>
            <person name="Tsuge Y."/>
            <person name="Watanabe J."/>
            <person name="Ikeda Y."/>
            <person name="Vertes A.A."/>
            <person name="Inui M."/>
        </authorList>
    </citation>
    <scope>NUCLEOTIDE SEQUENCE</scope>
    <source>
        <strain evidence="2">R</strain>
    </source>
</reference>
<gene>
    <name evidence="2" type="ordered locus">cgR_5054</name>
</gene>
<sequence>MITSCPASQKPLESAACTYKPTSPNTSSTATSPIPAPHLTARPATRPPR</sequence>
<dbReference type="AlphaFoldDB" id="A0AB72VDU2"/>